<accession>I1XMG1</accession>
<evidence type="ECO:0000313" key="1">
    <source>
        <dbReference type="EMBL" id="AFI85580.1"/>
    </source>
</evidence>
<organism evidence="1 2">
    <name type="scientific">Methylophaga nitratireducenticrescens</name>
    <dbReference type="NCBI Taxonomy" id="754476"/>
    <lineage>
        <taxon>Bacteria</taxon>
        <taxon>Pseudomonadati</taxon>
        <taxon>Pseudomonadota</taxon>
        <taxon>Gammaproteobacteria</taxon>
        <taxon>Thiotrichales</taxon>
        <taxon>Piscirickettsiaceae</taxon>
        <taxon>Methylophaga</taxon>
    </lineage>
</organism>
<dbReference type="STRING" id="754476.Q7A_2798"/>
<dbReference type="GO" id="GO:0003677">
    <property type="term" value="F:DNA binding"/>
    <property type="evidence" value="ECO:0007669"/>
    <property type="project" value="UniProtKB-KW"/>
</dbReference>
<dbReference type="PROSITE" id="PS51857">
    <property type="entry name" value="CSD_2"/>
    <property type="match status" value="1"/>
</dbReference>
<dbReference type="RefSeq" id="WP_014707941.1">
    <property type="nucleotide sequence ID" value="NC_017857.3"/>
</dbReference>
<name>I1XMG1_METNJ</name>
<protein>
    <submittedName>
        <fullName evidence="1">Cold-shock DNA-binding domain protein</fullName>
    </submittedName>
</protein>
<keyword evidence="2" id="KW-1185">Reference proteome</keyword>
<proteinExistence type="predicted"/>
<dbReference type="InterPro" id="IPR002059">
    <property type="entry name" value="CSP_DNA-bd"/>
</dbReference>
<dbReference type="SUPFAM" id="SSF50249">
    <property type="entry name" value="Nucleic acid-binding proteins"/>
    <property type="match status" value="1"/>
</dbReference>
<dbReference type="Pfam" id="PF00313">
    <property type="entry name" value="CSD"/>
    <property type="match status" value="1"/>
</dbReference>
<dbReference type="OrthoDB" id="5625514at2"/>
<sequence length="111" mass="12195">MKMHGKLIKWKDDRGFGFILCEHNQQQVFVHISAFPSSSPRPKVGEVLDFDIETTADGKTRAINISRGGAVKTQTHTSTIKLRKTPGKKTKILSGIIVLLVIGLIVASVNQ</sequence>
<dbReference type="PATRIC" id="fig|754476.3.peg.2745"/>
<dbReference type="eggNOG" id="COG1278">
    <property type="taxonomic scope" value="Bacteria"/>
</dbReference>
<dbReference type="EMBL" id="CP003390">
    <property type="protein sequence ID" value="AFI85580.1"/>
    <property type="molecule type" value="Genomic_DNA"/>
</dbReference>
<dbReference type="AlphaFoldDB" id="I1XMG1"/>
<dbReference type="CDD" id="cd04458">
    <property type="entry name" value="CSP_CDS"/>
    <property type="match status" value="1"/>
</dbReference>
<reference evidence="1 2" key="2">
    <citation type="journal article" date="2013" name="Int. J. Syst. Evol. Microbiol.">
        <title>Methylophaga nitratireducenticrescens sp. nov. and Methylophaga frappieri sp. nov., isolated from the biofilm of the methanol-fed denitrification system treating the seawater at the Montreal Biodome.</title>
        <authorList>
            <person name="Villeneuve C."/>
            <person name="Martineau C."/>
            <person name="Mauffrey F."/>
            <person name="Villemur R."/>
        </authorList>
    </citation>
    <scope>NUCLEOTIDE SEQUENCE [LARGE SCALE GENOMIC DNA]</scope>
    <source>
        <strain evidence="1 2">JAM1</strain>
    </source>
</reference>
<keyword evidence="1" id="KW-0238">DNA-binding</keyword>
<gene>
    <name evidence="1" type="ordered locus">Q7A_2798</name>
</gene>
<dbReference type="Gene3D" id="2.40.50.140">
    <property type="entry name" value="Nucleic acid-binding proteins"/>
    <property type="match status" value="1"/>
</dbReference>
<dbReference type="InterPro" id="IPR012340">
    <property type="entry name" value="NA-bd_OB-fold"/>
</dbReference>
<evidence type="ECO:0000313" key="2">
    <source>
        <dbReference type="Proteomes" id="UP000009144"/>
    </source>
</evidence>
<dbReference type="HOGENOM" id="CLU_2155380_0_0_6"/>
<dbReference type="KEGG" id="mej:Q7A_2798"/>
<reference evidence="1 2" key="1">
    <citation type="journal article" date="2012" name="J. Bacteriol.">
        <title>Complete genome sequences of Methylophaga sp. strain JAM1 and Methylophaga sp. strain JAM7.</title>
        <authorList>
            <person name="Villeneuve C."/>
            <person name="Martineau C."/>
            <person name="Mauffrey F."/>
            <person name="Villemur R."/>
        </authorList>
    </citation>
    <scope>NUCLEOTIDE SEQUENCE [LARGE SCALE GENOMIC DNA]</scope>
    <source>
        <strain evidence="1 2">JAM1</strain>
    </source>
</reference>
<dbReference type="Proteomes" id="UP000009144">
    <property type="component" value="Chromosome"/>
</dbReference>